<dbReference type="SUPFAM" id="SSF101386">
    <property type="entry name" value="all-alpha NTP pyrophosphatases"/>
    <property type="match status" value="1"/>
</dbReference>
<dbReference type="AlphaFoldDB" id="A0A0R2L8G3"/>
<dbReference type="Proteomes" id="UP000051006">
    <property type="component" value="Unassembled WGS sequence"/>
</dbReference>
<dbReference type="CDD" id="cd11532">
    <property type="entry name" value="NTP-PPase_COG4997"/>
    <property type="match status" value="1"/>
</dbReference>
<dbReference type="OrthoDB" id="9813491at2"/>
<reference evidence="1 2" key="1">
    <citation type="journal article" date="2015" name="Genome Announc.">
        <title>Expanding the biotechnology potential of lactobacilli through comparative genomics of 213 strains and associated genera.</title>
        <authorList>
            <person name="Sun Z."/>
            <person name="Harris H.M."/>
            <person name="McCann A."/>
            <person name="Guo C."/>
            <person name="Argimon S."/>
            <person name="Zhang W."/>
            <person name="Yang X."/>
            <person name="Jeffery I.B."/>
            <person name="Cooney J.C."/>
            <person name="Kagawa T.F."/>
            <person name="Liu W."/>
            <person name="Song Y."/>
            <person name="Salvetti E."/>
            <person name="Wrobel A."/>
            <person name="Rasinkangas P."/>
            <person name="Parkhill J."/>
            <person name="Rea M.C."/>
            <person name="O'Sullivan O."/>
            <person name="Ritari J."/>
            <person name="Douillard F.P."/>
            <person name="Paul Ross R."/>
            <person name="Yang R."/>
            <person name="Briner A.E."/>
            <person name="Felis G.E."/>
            <person name="de Vos W.M."/>
            <person name="Barrangou R."/>
            <person name="Klaenhammer T.R."/>
            <person name="Caufield P.W."/>
            <person name="Cui Y."/>
            <person name="Zhang H."/>
            <person name="O'Toole P.W."/>
        </authorList>
    </citation>
    <scope>NUCLEOTIDE SEQUENCE [LARGE SCALE GENOMIC DNA]</scope>
    <source>
        <strain evidence="1 2">DSM 24716</strain>
    </source>
</reference>
<keyword evidence="1" id="KW-0378">Hydrolase</keyword>
<dbReference type="RefSeq" id="WP_057881878.1">
    <property type="nucleotide sequence ID" value="NZ_JQCF01000047.1"/>
</dbReference>
<comment type="caution">
    <text evidence="1">The sequence shown here is derived from an EMBL/GenBank/DDBJ whole genome shotgun (WGS) entry which is preliminary data.</text>
</comment>
<proteinExistence type="predicted"/>
<name>A0A0R2L8G3_9LACO</name>
<dbReference type="PATRIC" id="fig|993692.3.peg.2032"/>
<dbReference type="InterPro" id="IPR038735">
    <property type="entry name" value="MSMEG_1276-like_NTP-PPase_dom"/>
</dbReference>
<protein>
    <submittedName>
        <fullName evidence="1">MazG nucleotide pyrophosphohydrolase</fullName>
    </submittedName>
</protein>
<sequence>MKKLVRDKIPDIISSDDAQFEVLSNEDYRMSLRDKITEEATEVKAASTRANLVDELGDLEEVIHAILEDASITYEEMDSLRQAKINQKGKFTQKFVMIKPDEES</sequence>
<dbReference type="GO" id="GO:0016787">
    <property type="term" value="F:hydrolase activity"/>
    <property type="evidence" value="ECO:0007669"/>
    <property type="project" value="UniProtKB-KW"/>
</dbReference>
<dbReference type="EMBL" id="JQCF01000047">
    <property type="protein sequence ID" value="KRN95117.1"/>
    <property type="molecule type" value="Genomic_DNA"/>
</dbReference>
<accession>A0A0R2L8G3</accession>
<gene>
    <name evidence="1" type="ORF">IV57_GL001999</name>
</gene>
<dbReference type="STRING" id="993692.IV57_GL001999"/>
<evidence type="ECO:0000313" key="1">
    <source>
        <dbReference type="EMBL" id="KRN95117.1"/>
    </source>
</evidence>
<evidence type="ECO:0000313" key="2">
    <source>
        <dbReference type="Proteomes" id="UP000051006"/>
    </source>
</evidence>
<keyword evidence="2" id="KW-1185">Reference proteome</keyword>
<organism evidence="1 2">
    <name type="scientific">Companilactobacillus kimchiensis</name>
    <dbReference type="NCBI Taxonomy" id="993692"/>
    <lineage>
        <taxon>Bacteria</taxon>
        <taxon>Bacillati</taxon>
        <taxon>Bacillota</taxon>
        <taxon>Bacilli</taxon>
        <taxon>Lactobacillales</taxon>
        <taxon>Lactobacillaceae</taxon>
        <taxon>Companilactobacillus</taxon>
    </lineage>
</organism>